<dbReference type="InterPro" id="IPR011004">
    <property type="entry name" value="Trimer_LpxA-like_sf"/>
</dbReference>
<dbReference type="SUPFAM" id="SSF51161">
    <property type="entry name" value="Trimeric LpxA-like enzymes"/>
    <property type="match status" value="1"/>
</dbReference>
<keyword evidence="2" id="KW-0808">Transferase</keyword>
<name>A0AA96GFP9_9BACT</name>
<protein>
    <submittedName>
        <fullName evidence="3">Uncharacterized protein</fullName>
    </submittedName>
</protein>
<dbReference type="RefSeq" id="WP_312643168.1">
    <property type="nucleotide sequence ID" value="NZ_CP116967.1"/>
</dbReference>
<keyword evidence="4" id="KW-1185">Reference proteome</keyword>
<proteinExistence type="inferred from homology"/>
<dbReference type="Gene3D" id="2.160.10.10">
    <property type="entry name" value="Hexapeptide repeat proteins"/>
    <property type="match status" value="1"/>
</dbReference>
<dbReference type="KEGG" id="nall:PP769_18785"/>
<evidence type="ECO:0000313" key="4">
    <source>
        <dbReference type="Proteomes" id="UP001302719"/>
    </source>
</evidence>
<sequence length="215" mass="23282">MKKVKLWLAIIISVVPVEYMRRLLYKTLLGYSIDNNSRIGFMTIIAVDSADIRAANIGKFNKFVGPYRLRIGAGASMGRDNVISCGAWVAEKRFAKDGYGRFCHLGNGSVVTSSHFIDPTGGFNLGSQSWIAGSHSQFWTHGIGVKDRSISIGSDCYIGSASRFAPGSSIGSNNTIGLGSVVVGQHNEECALIAGVPAKVIHANYNWRERYTQSS</sequence>
<evidence type="ECO:0000256" key="2">
    <source>
        <dbReference type="ARBA" id="ARBA00022679"/>
    </source>
</evidence>
<dbReference type="AlphaFoldDB" id="A0AA96GFP9"/>
<reference evidence="3 4" key="1">
    <citation type="submission" date="2023-01" db="EMBL/GenBank/DDBJ databases">
        <title>Cultivation and genomic characterization of new, ubiquitous marine nitrite-oxidizing bacteria from the Nitrospirales.</title>
        <authorList>
            <person name="Mueller A.J."/>
            <person name="Daebeler A."/>
            <person name="Herbold C.W."/>
            <person name="Kirkegaard R.H."/>
            <person name="Daims H."/>
        </authorList>
    </citation>
    <scope>NUCLEOTIDE SEQUENCE [LARGE SCALE GENOMIC DNA]</scope>
    <source>
        <strain evidence="3 4">VA</strain>
    </source>
</reference>
<organism evidence="3 4">
    <name type="scientific">Candidatus Nitrospira allomarina</name>
    <dbReference type="NCBI Taxonomy" id="3020900"/>
    <lineage>
        <taxon>Bacteria</taxon>
        <taxon>Pseudomonadati</taxon>
        <taxon>Nitrospirota</taxon>
        <taxon>Nitrospiria</taxon>
        <taxon>Nitrospirales</taxon>
        <taxon>Nitrospiraceae</taxon>
        <taxon>Nitrospira</taxon>
    </lineage>
</organism>
<dbReference type="Proteomes" id="UP001302719">
    <property type="component" value="Chromosome"/>
</dbReference>
<gene>
    <name evidence="3" type="ORF">PP769_18785</name>
</gene>
<evidence type="ECO:0000313" key="3">
    <source>
        <dbReference type="EMBL" id="WNM57993.1"/>
    </source>
</evidence>
<dbReference type="PANTHER" id="PTHR23416">
    <property type="entry name" value="SIALIC ACID SYNTHASE-RELATED"/>
    <property type="match status" value="1"/>
</dbReference>
<dbReference type="GO" id="GO:0005829">
    <property type="term" value="C:cytosol"/>
    <property type="evidence" value="ECO:0007669"/>
    <property type="project" value="TreeGrafter"/>
</dbReference>
<dbReference type="InterPro" id="IPR051159">
    <property type="entry name" value="Hexapeptide_acetyltransf"/>
</dbReference>
<dbReference type="EMBL" id="CP116967">
    <property type="protein sequence ID" value="WNM57993.1"/>
    <property type="molecule type" value="Genomic_DNA"/>
</dbReference>
<dbReference type="GO" id="GO:0008374">
    <property type="term" value="F:O-acyltransferase activity"/>
    <property type="evidence" value="ECO:0007669"/>
    <property type="project" value="TreeGrafter"/>
</dbReference>
<accession>A0AA96GFP9</accession>
<comment type="similarity">
    <text evidence="1">Belongs to the transferase hexapeptide repeat family.</text>
</comment>
<dbReference type="PANTHER" id="PTHR23416:SF23">
    <property type="entry name" value="ACETYLTRANSFERASE C18B11.09C-RELATED"/>
    <property type="match status" value="1"/>
</dbReference>
<evidence type="ECO:0000256" key="1">
    <source>
        <dbReference type="ARBA" id="ARBA00007274"/>
    </source>
</evidence>